<keyword evidence="1" id="KW-1133">Transmembrane helix</keyword>
<feature type="transmembrane region" description="Helical" evidence="1">
    <location>
        <begin position="6"/>
        <end position="26"/>
    </location>
</feature>
<proteinExistence type="predicted"/>
<dbReference type="InterPro" id="IPR018672">
    <property type="entry name" value="DUF2140"/>
</dbReference>
<dbReference type="RefSeq" id="WP_166908886.1">
    <property type="nucleotide sequence ID" value="NZ_JAASRS010000001.1"/>
</dbReference>
<gene>
    <name evidence="2" type="ORF">BDD39_001067</name>
</gene>
<protein>
    <submittedName>
        <fullName evidence="2">Uncharacterized protein YpmS</fullName>
    </submittedName>
</protein>
<evidence type="ECO:0000256" key="1">
    <source>
        <dbReference type="SAM" id="Phobius"/>
    </source>
</evidence>
<dbReference type="Proteomes" id="UP000532769">
    <property type="component" value="Unassembled WGS sequence"/>
</dbReference>
<evidence type="ECO:0000313" key="2">
    <source>
        <dbReference type="EMBL" id="NIK14557.1"/>
    </source>
</evidence>
<keyword evidence="3" id="KW-1185">Reference proteome</keyword>
<sequence length="193" mass="21985">MNWKKWFWALVILDIAVVALFAAWLFQPAKPISVPPPKKVKGAAFTVYSNKEHLNTVINDYIRKKTKDHPVQYRVWLNDRVYVASKLSVFGRKVDFVVSFIPKVVKGGNVELQSPQISLGDWQLPITYVLRYLRNHASLPDEVMIDPAANRVYVALTDIRFGNGYQISAKKINLVKDEIVFTLTIPTSAKAKQ</sequence>
<dbReference type="Pfam" id="PF09911">
    <property type="entry name" value="DUF2140"/>
    <property type="match status" value="1"/>
</dbReference>
<dbReference type="AlphaFoldDB" id="A0A846MDJ9"/>
<accession>A0A846MDJ9</accession>
<comment type="caution">
    <text evidence="2">The sequence shown here is derived from an EMBL/GenBank/DDBJ whole genome shotgun (WGS) entry which is preliminary data.</text>
</comment>
<keyword evidence="1" id="KW-0472">Membrane</keyword>
<evidence type="ECO:0000313" key="3">
    <source>
        <dbReference type="Proteomes" id="UP000532769"/>
    </source>
</evidence>
<name>A0A846MDJ9_9BACL</name>
<keyword evidence="1" id="KW-0812">Transmembrane</keyword>
<organism evidence="2 3">
    <name type="scientific">Saccharococcus thermophilus</name>
    <dbReference type="NCBI Taxonomy" id="29396"/>
    <lineage>
        <taxon>Bacteria</taxon>
        <taxon>Bacillati</taxon>
        <taxon>Bacillota</taxon>
        <taxon>Bacilli</taxon>
        <taxon>Bacillales</taxon>
        <taxon>Anoxybacillaceae</taxon>
        <taxon>Saccharococcus</taxon>
    </lineage>
</organism>
<dbReference type="EMBL" id="JAASRS010000001">
    <property type="protein sequence ID" value="NIK14557.1"/>
    <property type="molecule type" value="Genomic_DNA"/>
</dbReference>
<reference evidence="2 3" key="1">
    <citation type="submission" date="2020-03" db="EMBL/GenBank/DDBJ databases">
        <title>Genomic Encyclopedia of Archaeal and Bacterial Type Strains, Phase II (KMG-II): from individual species to whole genera.</title>
        <authorList>
            <person name="Goeker M."/>
        </authorList>
    </citation>
    <scope>NUCLEOTIDE SEQUENCE [LARGE SCALE GENOMIC DNA]</scope>
    <source>
        <strain evidence="2 3">DSM 4749</strain>
    </source>
</reference>